<organism evidence="7 8">
    <name type="scientific">Esox lucius</name>
    <name type="common">Northern pike</name>
    <dbReference type="NCBI Taxonomy" id="8010"/>
    <lineage>
        <taxon>Eukaryota</taxon>
        <taxon>Metazoa</taxon>
        <taxon>Chordata</taxon>
        <taxon>Craniata</taxon>
        <taxon>Vertebrata</taxon>
        <taxon>Euteleostomi</taxon>
        <taxon>Actinopterygii</taxon>
        <taxon>Neopterygii</taxon>
        <taxon>Teleostei</taxon>
        <taxon>Protacanthopterygii</taxon>
        <taxon>Esociformes</taxon>
        <taxon>Esocidae</taxon>
        <taxon>Esox</taxon>
    </lineage>
</organism>
<keyword evidence="4 5" id="KW-0804">Transcription</keyword>
<dbReference type="SUPFAM" id="SSF144074">
    <property type="entry name" value="E2F-DP heterodimerization region"/>
    <property type="match status" value="1"/>
</dbReference>
<evidence type="ECO:0000313" key="7">
    <source>
        <dbReference type="Ensembl" id="ENSELUP00000097080.1"/>
    </source>
</evidence>
<sequence>MLFVCQAKRRLELEEGDHPYTIDTVRPPRAKRATTHSLRETKVPKSPVEKTRYDTSLGLLTRKFLQLLAQSSDGVVDLNLAAETLKVQKRRLYDITNVLEGVHLIKKKAKNNIEWLGCSLSPEGVASVQSQSSKELLELTQEEKRLDELIHICTHTVQQMTLDTQSRKYPYRTILCVGVNACSSPGVGSVHGVFWGFLPWFWLAVVSRSRSWHVLTV</sequence>
<proteinExistence type="inferred from homology"/>
<evidence type="ECO:0000256" key="1">
    <source>
        <dbReference type="ARBA" id="ARBA00010940"/>
    </source>
</evidence>
<dbReference type="Gene3D" id="6.10.250.540">
    <property type="match status" value="1"/>
</dbReference>
<evidence type="ECO:0000256" key="2">
    <source>
        <dbReference type="ARBA" id="ARBA00023015"/>
    </source>
</evidence>
<dbReference type="Pfam" id="PF02319">
    <property type="entry name" value="WHD_E2F_TDP"/>
    <property type="match status" value="1"/>
</dbReference>
<dbReference type="InterPro" id="IPR003316">
    <property type="entry name" value="E2F_WHTH_DNA-bd_dom"/>
</dbReference>
<dbReference type="SUPFAM" id="SSF46785">
    <property type="entry name" value="Winged helix' DNA-binding domain"/>
    <property type="match status" value="1"/>
</dbReference>
<dbReference type="Gene3D" id="1.10.10.10">
    <property type="entry name" value="Winged helix-like DNA-binding domain superfamily/Winged helix DNA-binding domain"/>
    <property type="match status" value="1"/>
</dbReference>
<name>A0AAY5L9C1_ESOLU</name>
<dbReference type="FunFam" id="1.10.10.10:FF:000008">
    <property type="entry name" value="E2F transcription factor 1"/>
    <property type="match status" value="1"/>
</dbReference>
<evidence type="ECO:0000256" key="4">
    <source>
        <dbReference type="ARBA" id="ARBA00023163"/>
    </source>
</evidence>
<feature type="domain" description="E2F/DP family winged-helix DNA-binding" evidence="6">
    <location>
        <begin position="52"/>
        <end position="117"/>
    </location>
</feature>
<dbReference type="SMART" id="SM01372">
    <property type="entry name" value="E2F_TDP"/>
    <property type="match status" value="1"/>
</dbReference>
<dbReference type="InterPro" id="IPR036390">
    <property type="entry name" value="WH_DNA-bd_sf"/>
</dbReference>
<dbReference type="InterPro" id="IPR015633">
    <property type="entry name" value="E2F"/>
</dbReference>
<dbReference type="InterPro" id="IPR036388">
    <property type="entry name" value="WH-like_DNA-bd_sf"/>
</dbReference>
<accession>A0AAY5L9C1</accession>
<keyword evidence="5" id="KW-0539">Nucleus</keyword>
<dbReference type="GO" id="GO:0000981">
    <property type="term" value="F:DNA-binding transcription factor activity, RNA polymerase II-specific"/>
    <property type="evidence" value="ECO:0007669"/>
    <property type="project" value="TreeGrafter"/>
</dbReference>
<comment type="subcellular location">
    <subcellularLocation>
        <location evidence="5">Nucleus</location>
    </subcellularLocation>
</comment>
<evidence type="ECO:0000259" key="6">
    <source>
        <dbReference type="SMART" id="SM01372"/>
    </source>
</evidence>
<dbReference type="PANTHER" id="PTHR12081:SF44">
    <property type="entry name" value="TRANSCRIPTION FACTOR E2F3"/>
    <property type="match status" value="1"/>
</dbReference>
<dbReference type="GeneTree" id="ENSGT00940000155115"/>
<reference evidence="7" key="3">
    <citation type="submission" date="2025-09" db="UniProtKB">
        <authorList>
            <consortium name="Ensembl"/>
        </authorList>
    </citation>
    <scope>IDENTIFICATION</scope>
</reference>
<reference evidence="7 8" key="1">
    <citation type="submission" date="2020-02" db="EMBL/GenBank/DDBJ databases">
        <title>Esox lucius (northern pike) genome, fEsoLuc1, primary haplotype.</title>
        <authorList>
            <person name="Myers G."/>
            <person name="Karagic N."/>
            <person name="Meyer A."/>
            <person name="Pippel M."/>
            <person name="Reichard M."/>
            <person name="Winkler S."/>
            <person name="Tracey A."/>
            <person name="Sims Y."/>
            <person name="Howe K."/>
            <person name="Rhie A."/>
            <person name="Formenti G."/>
            <person name="Durbin R."/>
            <person name="Fedrigo O."/>
            <person name="Jarvis E.D."/>
        </authorList>
    </citation>
    <scope>NUCLEOTIDE SEQUENCE [LARGE SCALE GENOMIC DNA]</scope>
</reference>
<dbReference type="Ensembl" id="ENSELUT00000101139.1">
    <property type="protein sequence ID" value="ENSELUP00000097080.1"/>
    <property type="gene ID" value="ENSELUG00000039885.1"/>
</dbReference>
<evidence type="ECO:0000313" key="8">
    <source>
        <dbReference type="Proteomes" id="UP000265140"/>
    </source>
</evidence>
<reference evidence="7" key="2">
    <citation type="submission" date="2025-08" db="UniProtKB">
        <authorList>
            <consortium name="Ensembl"/>
        </authorList>
    </citation>
    <scope>IDENTIFICATION</scope>
</reference>
<keyword evidence="3 5" id="KW-0238">DNA-binding</keyword>
<dbReference type="GO" id="GO:0090575">
    <property type="term" value="C:RNA polymerase II transcription regulator complex"/>
    <property type="evidence" value="ECO:0007669"/>
    <property type="project" value="TreeGrafter"/>
</dbReference>
<protein>
    <recommendedName>
        <fullName evidence="6">E2F/DP family winged-helix DNA-binding domain-containing protein</fullName>
    </recommendedName>
</protein>
<evidence type="ECO:0000256" key="3">
    <source>
        <dbReference type="ARBA" id="ARBA00023125"/>
    </source>
</evidence>
<keyword evidence="2 5" id="KW-0805">Transcription regulation</keyword>
<comment type="similarity">
    <text evidence="1 5">Belongs to the E2F/DP family.</text>
</comment>
<dbReference type="Proteomes" id="UP000265140">
    <property type="component" value="Chromosome 10"/>
</dbReference>
<evidence type="ECO:0000256" key="5">
    <source>
        <dbReference type="RuleBase" id="RU003796"/>
    </source>
</evidence>
<dbReference type="InterPro" id="IPR037241">
    <property type="entry name" value="E2F-DP_heterodim"/>
</dbReference>
<keyword evidence="8" id="KW-1185">Reference proteome</keyword>
<dbReference type="PANTHER" id="PTHR12081">
    <property type="entry name" value="TRANSCRIPTION FACTOR E2F"/>
    <property type="match status" value="1"/>
</dbReference>
<dbReference type="AlphaFoldDB" id="A0AAY5L9C1"/>
<dbReference type="GO" id="GO:0000978">
    <property type="term" value="F:RNA polymerase II cis-regulatory region sequence-specific DNA binding"/>
    <property type="evidence" value="ECO:0007669"/>
    <property type="project" value="InterPro"/>
</dbReference>